<protein>
    <submittedName>
        <fullName evidence="2">Uncharacterized protein</fullName>
    </submittedName>
</protein>
<comment type="caution">
    <text evidence="2">The sequence shown here is derived from an EMBL/GenBank/DDBJ whole genome shotgun (WGS) entry which is preliminary data.</text>
</comment>
<sequence length="302" mass="32280">VLGRHWLASSQGLGWEMTGPVWQCPQRTRGGLGEGPAPESGWSRAKRQQLLFADPSSSLSPTRVTREDGDFALCFSPSVAAHVGLSALKSAVLSGLLTILNLGTFLSSELFKEQLTARCFCGVRKHITPPTSRGDVYLTCHGVRGGEQGCSHTEGFRPEKARSPAGNVGGEAPARHTCPGDGSGASTGPLGPLLFCPPAPFLSLHQDCSHLTPFSIPGSICWPGVSKKAFICTHVPSTGCCFSLPYGKTLSTFHTSKNLSFARKRGCYKKEPSIKFCFQRGGHDDGDGWRHQRGVPCAAWQA</sequence>
<feature type="non-terminal residue" evidence="2">
    <location>
        <position position="302"/>
    </location>
</feature>
<evidence type="ECO:0000313" key="2">
    <source>
        <dbReference type="EMBL" id="TKC50944.1"/>
    </source>
</evidence>
<gene>
    <name evidence="2" type="ORF">EI555_001392</name>
</gene>
<proteinExistence type="predicted"/>
<organism evidence="2 3">
    <name type="scientific">Monodon monoceros</name>
    <name type="common">Narwhal</name>
    <name type="synonym">Ceratodon monodon</name>
    <dbReference type="NCBI Taxonomy" id="40151"/>
    <lineage>
        <taxon>Eukaryota</taxon>
        <taxon>Metazoa</taxon>
        <taxon>Chordata</taxon>
        <taxon>Craniata</taxon>
        <taxon>Vertebrata</taxon>
        <taxon>Euteleostomi</taxon>
        <taxon>Mammalia</taxon>
        <taxon>Eutheria</taxon>
        <taxon>Laurasiatheria</taxon>
        <taxon>Artiodactyla</taxon>
        <taxon>Whippomorpha</taxon>
        <taxon>Cetacea</taxon>
        <taxon>Odontoceti</taxon>
        <taxon>Monodontidae</taxon>
        <taxon>Monodon</taxon>
    </lineage>
</organism>
<dbReference type="AlphaFoldDB" id="A0A4U1FM58"/>
<evidence type="ECO:0000256" key="1">
    <source>
        <dbReference type="SAM" id="MobiDB-lite"/>
    </source>
</evidence>
<name>A0A4U1FM58_MONMO</name>
<reference evidence="3" key="1">
    <citation type="journal article" date="2019" name="IScience">
        <title>Narwhal Genome Reveals Long-Term Low Genetic Diversity despite Current Large Abundance Size.</title>
        <authorList>
            <person name="Westbury M.V."/>
            <person name="Petersen B."/>
            <person name="Garde E."/>
            <person name="Heide-Jorgensen M.P."/>
            <person name="Lorenzen E.D."/>
        </authorList>
    </citation>
    <scope>NUCLEOTIDE SEQUENCE [LARGE SCALE GENOMIC DNA]</scope>
</reference>
<feature type="non-terminal residue" evidence="2">
    <location>
        <position position="1"/>
    </location>
</feature>
<evidence type="ECO:0000313" key="3">
    <source>
        <dbReference type="Proteomes" id="UP000308365"/>
    </source>
</evidence>
<feature type="region of interest" description="Disordered" evidence="1">
    <location>
        <begin position="151"/>
        <end position="181"/>
    </location>
</feature>
<accession>A0A4U1FM58</accession>
<dbReference type="Proteomes" id="UP000308365">
    <property type="component" value="Unassembled WGS sequence"/>
</dbReference>
<dbReference type="EMBL" id="RWIC01000064">
    <property type="protein sequence ID" value="TKC50944.1"/>
    <property type="molecule type" value="Genomic_DNA"/>
</dbReference>